<dbReference type="InterPro" id="IPR011050">
    <property type="entry name" value="Pectin_lyase_fold/virulence"/>
</dbReference>
<reference evidence="2 3" key="1">
    <citation type="journal article" date="2019" name="Int. J. Syst. Evol. Microbiol.">
        <title>The Global Catalogue of Microorganisms (GCM) 10K type strain sequencing project: providing services to taxonomists for standard genome sequencing and annotation.</title>
        <authorList>
            <consortium name="The Broad Institute Genomics Platform"/>
            <consortium name="The Broad Institute Genome Sequencing Center for Infectious Disease"/>
            <person name="Wu L."/>
            <person name="Ma J."/>
        </authorList>
    </citation>
    <scope>NUCLEOTIDE SEQUENCE [LARGE SCALE GENOMIC DNA]</scope>
    <source>
        <strain evidence="2 3">XZYJT29</strain>
    </source>
</reference>
<evidence type="ECO:0000313" key="3">
    <source>
        <dbReference type="Proteomes" id="UP001596432"/>
    </source>
</evidence>
<dbReference type="PROSITE" id="PS51257">
    <property type="entry name" value="PROKAR_LIPOPROTEIN"/>
    <property type="match status" value="1"/>
</dbReference>
<dbReference type="PROSITE" id="PS51318">
    <property type="entry name" value="TAT"/>
    <property type="match status" value="1"/>
</dbReference>
<proteinExistence type="predicted"/>
<dbReference type="Proteomes" id="UP001596432">
    <property type="component" value="Unassembled WGS sequence"/>
</dbReference>
<dbReference type="Gene3D" id="2.160.20.10">
    <property type="entry name" value="Single-stranded right-handed beta-helix, Pectin lyase-like"/>
    <property type="match status" value="1"/>
</dbReference>
<feature type="compositionally biased region" description="Polar residues" evidence="1">
    <location>
        <begin position="459"/>
        <end position="480"/>
    </location>
</feature>
<dbReference type="InterPro" id="IPR006311">
    <property type="entry name" value="TAT_signal"/>
</dbReference>
<dbReference type="GeneID" id="78819231"/>
<comment type="caution">
    <text evidence="2">The sequence shown here is derived from an EMBL/GenBank/DDBJ whole genome shotgun (WGS) entry which is preliminary data.</text>
</comment>
<gene>
    <name evidence="2" type="ORF">ACFQMA_03920</name>
</gene>
<name>A0ABD5Y3N2_9EURY</name>
<feature type="region of interest" description="Disordered" evidence="1">
    <location>
        <begin position="458"/>
        <end position="480"/>
    </location>
</feature>
<dbReference type="SUPFAM" id="SSF51126">
    <property type="entry name" value="Pectin lyase-like"/>
    <property type="match status" value="1"/>
</dbReference>
<sequence length="480" mass="50993">MSRECSREPTRRTFLQTVLCSASAALAGCSFDGGEGERGPTPRAESTPDPAETPSQDPGGPTPTESDPTATPEPVHPMAEEYDRAIDVVEEGVDPTGEIPIRDRLPDLGTDALLFLPEGRYLVDGGWDLSTFDRLALIGDGATLVPRDGYRGTMFYFAEDRETRSVHIEGVTFDFSADETGPRPMNLRATDELFVGDVAVKGSTRGVRFDVTDPDGRGEINRLRLTDGGLPGLNAVGCLVSPKNQGELVFEDCRIAGFPNNGLYASPSNGPVTVDGGQFTNNGIANVRVSGPSTVDGVTVTCDRAPEGFLNMRGIWLRGGRCTVENCEIELRTLTYSDGAVVGVWHGDLRNTDIRVDADEVPAISVKPGDDAGRSHSKVDQGITCTDVTIDGSAAKASTVLVTDYESCSFENISIHQSGANRDGLYLIRSDGAVVRDSVIGVTGQPIRAEDSSVERINVETTTLAPKSGSDSDSTPDASS</sequence>
<organism evidence="2 3">
    <name type="scientific">Halosimplex aquaticum</name>
    <dbReference type="NCBI Taxonomy" id="3026162"/>
    <lineage>
        <taxon>Archaea</taxon>
        <taxon>Methanobacteriati</taxon>
        <taxon>Methanobacteriota</taxon>
        <taxon>Stenosarchaea group</taxon>
        <taxon>Halobacteria</taxon>
        <taxon>Halobacteriales</taxon>
        <taxon>Haloarculaceae</taxon>
        <taxon>Halosimplex</taxon>
    </lineage>
</organism>
<protein>
    <submittedName>
        <fullName evidence="2">Right-handed parallel beta-helix repeat-containing protein</fullName>
    </submittedName>
</protein>
<keyword evidence="3" id="KW-1185">Reference proteome</keyword>
<dbReference type="RefSeq" id="WP_274324585.1">
    <property type="nucleotide sequence ID" value="NZ_CP118158.1"/>
</dbReference>
<accession>A0ABD5Y3N2</accession>
<dbReference type="AlphaFoldDB" id="A0ABD5Y3N2"/>
<dbReference type="InterPro" id="IPR012334">
    <property type="entry name" value="Pectin_lyas_fold"/>
</dbReference>
<evidence type="ECO:0000313" key="2">
    <source>
        <dbReference type="EMBL" id="MFC7138984.1"/>
    </source>
</evidence>
<dbReference type="EMBL" id="JBHTAS010000001">
    <property type="protein sequence ID" value="MFC7138984.1"/>
    <property type="molecule type" value="Genomic_DNA"/>
</dbReference>
<evidence type="ECO:0000256" key="1">
    <source>
        <dbReference type="SAM" id="MobiDB-lite"/>
    </source>
</evidence>
<feature type="region of interest" description="Disordered" evidence="1">
    <location>
        <begin position="28"/>
        <end position="75"/>
    </location>
</feature>